<dbReference type="InterPro" id="IPR001638">
    <property type="entry name" value="Solute-binding_3/MltF_N"/>
</dbReference>
<evidence type="ECO:0000313" key="5">
    <source>
        <dbReference type="Proteomes" id="UP000195569"/>
    </source>
</evidence>
<dbReference type="Proteomes" id="UP000195569">
    <property type="component" value="Unassembled WGS sequence"/>
</dbReference>
<proteinExistence type="predicted"/>
<dbReference type="PANTHER" id="PTHR35936:SF17">
    <property type="entry name" value="ARGININE-BINDING EXTRACELLULAR PROTEIN ARTP"/>
    <property type="match status" value="1"/>
</dbReference>
<dbReference type="Pfam" id="PF00497">
    <property type="entry name" value="SBP_bac_3"/>
    <property type="match status" value="1"/>
</dbReference>
<dbReference type="PANTHER" id="PTHR35936">
    <property type="entry name" value="MEMBRANE-BOUND LYTIC MUREIN TRANSGLYCOSYLASE F"/>
    <property type="match status" value="1"/>
</dbReference>
<feature type="signal peptide" evidence="2">
    <location>
        <begin position="1"/>
        <end position="20"/>
    </location>
</feature>
<dbReference type="PROSITE" id="PS51318">
    <property type="entry name" value="TAT"/>
    <property type="match status" value="1"/>
</dbReference>
<evidence type="ECO:0000313" key="4">
    <source>
        <dbReference type="EMBL" id="SIT49420.1"/>
    </source>
</evidence>
<feature type="domain" description="Solute-binding protein family 3/N-terminal" evidence="3">
    <location>
        <begin position="59"/>
        <end position="292"/>
    </location>
</feature>
<accession>A0A1N7SQ34</accession>
<evidence type="ECO:0000256" key="2">
    <source>
        <dbReference type="SAM" id="SignalP"/>
    </source>
</evidence>
<protein>
    <submittedName>
        <fullName evidence="4">Periplasmic component of amino acid ABC-type transporter/signal transduction system</fullName>
    </submittedName>
</protein>
<dbReference type="EMBL" id="CYGY02000068">
    <property type="protein sequence ID" value="SIT49420.1"/>
    <property type="molecule type" value="Genomic_DNA"/>
</dbReference>
<dbReference type="AlphaFoldDB" id="A0A1N7SQ34"/>
<dbReference type="InterPro" id="IPR006311">
    <property type="entry name" value="TAT_signal"/>
</dbReference>
<dbReference type="OrthoDB" id="8994218at2"/>
<keyword evidence="5" id="KW-1185">Reference proteome</keyword>
<sequence>MTDTSRRTLLAAGLGSLAGAAGMAMLSSQPGGQTPSLIPSAHAQATGNSTWERIQKLKVLRAGAAIQEPWYFKDPANGSGPGTVKSGQDTWRGVGPVIAAEIARSMGVQLQIVETTWGNASAGIQSGQFDFMLCLDGNPTRALALDFVPTPLLWYPLAVLLKGGLTITTWAQANDPKYRWGVILGSSSDTNLTRAAPKSQITRFQNASEMNAAFQSGRIDGIFSLGPTLELTQAKLNVGTVQVLTPRGALPAGVAIRQEVDQRWKSYLTTAVSFFYNTGFTQSAYEQFLAYRGVPENKVLPIMRERWS</sequence>
<evidence type="ECO:0000259" key="3">
    <source>
        <dbReference type="SMART" id="SM00062"/>
    </source>
</evidence>
<name>A0A1N7SQ34_9BURK</name>
<dbReference type="Gene3D" id="3.40.190.10">
    <property type="entry name" value="Periplasmic binding protein-like II"/>
    <property type="match status" value="2"/>
</dbReference>
<keyword evidence="1 2" id="KW-0732">Signal</keyword>
<dbReference type="SMART" id="SM00062">
    <property type="entry name" value="PBPb"/>
    <property type="match status" value="1"/>
</dbReference>
<gene>
    <name evidence="4" type="ORF">BN2476_680130</name>
</gene>
<dbReference type="RefSeq" id="WP_087738417.1">
    <property type="nucleotide sequence ID" value="NZ_CYGY02000068.1"/>
</dbReference>
<evidence type="ECO:0000256" key="1">
    <source>
        <dbReference type="ARBA" id="ARBA00022729"/>
    </source>
</evidence>
<reference evidence="4" key="1">
    <citation type="submission" date="2016-12" db="EMBL/GenBank/DDBJ databases">
        <authorList>
            <person name="Moulin L."/>
        </authorList>
    </citation>
    <scope>NUCLEOTIDE SEQUENCE [LARGE SCALE GENOMIC DNA]</scope>
    <source>
        <strain evidence="4">STM 7183</strain>
    </source>
</reference>
<organism evidence="4 5">
    <name type="scientific">Paraburkholderia piptadeniae</name>
    <dbReference type="NCBI Taxonomy" id="1701573"/>
    <lineage>
        <taxon>Bacteria</taxon>
        <taxon>Pseudomonadati</taxon>
        <taxon>Pseudomonadota</taxon>
        <taxon>Betaproteobacteria</taxon>
        <taxon>Burkholderiales</taxon>
        <taxon>Burkholderiaceae</taxon>
        <taxon>Paraburkholderia</taxon>
    </lineage>
</organism>
<comment type="caution">
    <text evidence="4">The sequence shown here is derived from an EMBL/GenBank/DDBJ whole genome shotgun (WGS) entry which is preliminary data.</text>
</comment>
<dbReference type="SUPFAM" id="SSF53850">
    <property type="entry name" value="Periplasmic binding protein-like II"/>
    <property type="match status" value="1"/>
</dbReference>
<feature type="chain" id="PRO_5012410757" evidence="2">
    <location>
        <begin position="21"/>
        <end position="308"/>
    </location>
</feature>